<dbReference type="InterPro" id="IPR033130">
    <property type="entry name" value="RNase_T2_His_AS_2"/>
</dbReference>
<dbReference type="SUPFAM" id="SSF55895">
    <property type="entry name" value="Ribonuclease Rh-like"/>
    <property type="match status" value="1"/>
</dbReference>
<dbReference type="PANTHER" id="PTHR11240:SF79">
    <property type="entry name" value="RIBONUCLEASE T2"/>
    <property type="match status" value="1"/>
</dbReference>
<evidence type="ECO:0000313" key="11">
    <source>
        <dbReference type="EMBL" id="PSS28360.1"/>
    </source>
</evidence>
<sequence length="254" mass="27169">MLHNSPQASSPGFLSSAPSCPSDSPLSCHNTTAAPDSCCFIYPGGQLLQTQFWDTSPAIGPDDSWTLHGLWPDLCDGRYPQYCHFTPAYRNISSILTAAGQTDLLDYMNTYWLPNAGTAEHFWEHEWSKHGTCINTLAPSCYGDGYEPGAEVVDFFNRAVEVFKGLDTYKALEAAGITPSTSKTYTSDAIQAALTKLTGSAVVLGCRNGALNQAWYSFNVKGSIQTGTFVPAAPAGSGAGTCPRGGIRYLPKSS</sequence>
<evidence type="ECO:0000256" key="7">
    <source>
        <dbReference type="ARBA" id="ARBA00023180"/>
    </source>
</evidence>
<evidence type="ECO:0000256" key="6">
    <source>
        <dbReference type="ARBA" id="ARBA00023157"/>
    </source>
</evidence>
<keyword evidence="4" id="KW-0255">Endonuclease</keyword>
<evidence type="ECO:0000256" key="3">
    <source>
        <dbReference type="ARBA" id="ARBA00022722"/>
    </source>
</evidence>
<proteinExistence type="inferred from homology"/>
<dbReference type="InterPro" id="IPR018188">
    <property type="entry name" value="RNase_T2_His_AS_1"/>
</dbReference>
<evidence type="ECO:0000256" key="10">
    <source>
        <dbReference type="RuleBase" id="RU004328"/>
    </source>
</evidence>
<dbReference type="PANTHER" id="PTHR11240">
    <property type="entry name" value="RIBONUCLEASE T2"/>
    <property type="match status" value="1"/>
</dbReference>
<dbReference type="PROSITE" id="PS00530">
    <property type="entry name" value="RNASE_T2_1"/>
    <property type="match status" value="1"/>
</dbReference>
<dbReference type="EMBL" id="KZ679006">
    <property type="protein sequence ID" value="PSS28360.1"/>
    <property type="molecule type" value="Genomic_DNA"/>
</dbReference>
<dbReference type="FunCoup" id="A0A2T3BG13">
    <property type="interactions" value="139"/>
</dbReference>
<dbReference type="InterPro" id="IPR036430">
    <property type="entry name" value="RNase_T2-like_sf"/>
</dbReference>
<dbReference type="Gene3D" id="3.90.730.10">
    <property type="entry name" value="Ribonuclease T2-like"/>
    <property type="match status" value="1"/>
</dbReference>
<keyword evidence="8" id="KW-0456">Lyase</keyword>
<dbReference type="FunFam" id="3.90.730.10:FF:000004">
    <property type="entry name" value="Ribonuclease T2-like"/>
    <property type="match status" value="1"/>
</dbReference>
<evidence type="ECO:0000256" key="5">
    <source>
        <dbReference type="ARBA" id="ARBA00022801"/>
    </source>
</evidence>
<dbReference type="RefSeq" id="XP_024725885.1">
    <property type="nucleotide sequence ID" value="XM_024869668.1"/>
</dbReference>
<dbReference type="EC" id="4.6.1.19" evidence="2"/>
<dbReference type="InParanoid" id="A0A2T3BG13"/>
<evidence type="ECO:0000256" key="4">
    <source>
        <dbReference type="ARBA" id="ARBA00022759"/>
    </source>
</evidence>
<organism evidence="11 12">
    <name type="scientific">Amorphotheca resinae ATCC 22711</name>
    <dbReference type="NCBI Taxonomy" id="857342"/>
    <lineage>
        <taxon>Eukaryota</taxon>
        <taxon>Fungi</taxon>
        <taxon>Dikarya</taxon>
        <taxon>Ascomycota</taxon>
        <taxon>Pezizomycotina</taxon>
        <taxon>Leotiomycetes</taxon>
        <taxon>Helotiales</taxon>
        <taxon>Amorphothecaceae</taxon>
        <taxon>Amorphotheca</taxon>
    </lineage>
</organism>
<keyword evidence="12" id="KW-1185">Reference proteome</keyword>
<feature type="active site" evidence="9">
    <location>
        <position position="126"/>
    </location>
</feature>
<dbReference type="GO" id="GO:0003723">
    <property type="term" value="F:RNA binding"/>
    <property type="evidence" value="ECO:0007669"/>
    <property type="project" value="InterPro"/>
</dbReference>
<dbReference type="GO" id="GO:0006401">
    <property type="term" value="P:RNA catabolic process"/>
    <property type="evidence" value="ECO:0007669"/>
    <property type="project" value="TreeGrafter"/>
</dbReference>
<accession>A0A2T3BG13</accession>
<protein>
    <recommendedName>
        <fullName evidence="2">ribonuclease T2</fullName>
        <ecNumber evidence="2">4.6.1.19</ecNumber>
    </recommendedName>
</protein>
<dbReference type="InterPro" id="IPR001568">
    <property type="entry name" value="RNase_T2-like"/>
</dbReference>
<evidence type="ECO:0000313" key="12">
    <source>
        <dbReference type="Proteomes" id="UP000241818"/>
    </source>
</evidence>
<evidence type="ECO:0000256" key="2">
    <source>
        <dbReference type="ARBA" id="ARBA00012571"/>
    </source>
</evidence>
<keyword evidence="6" id="KW-1015">Disulfide bond</keyword>
<reference evidence="11 12" key="1">
    <citation type="journal article" date="2018" name="New Phytol.">
        <title>Comparative genomics and transcriptomics depict ericoid mycorrhizal fungi as versatile saprotrophs and plant mutualists.</title>
        <authorList>
            <person name="Martino E."/>
            <person name="Morin E."/>
            <person name="Grelet G.A."/>
            <person name="Kuo A."/>
            <person name="Kohler A."/>
            <person name="Daghino S."/>
            <person name="Barry K.W."/>
            <person name="Cichocki N."/>
            <person name="Clum A."/>
            <person name="Dockter R.B."/>
            <person name="Hainaut M."/>
            <person name="Kuo R.C."/>
            <person name="LaButti K."/>
            <person name="Lindahl B.D."/>
            <person name="Lindquist E.A."/>
            <person name="Lipzen A."/>
            <person name="Khouja H.R."/>
            <person name="Magnuson J."/>
            <person name="Murat C."/>
            <person name="Ohm R.A."/>
            <person name="Singer S.W."/>
            <person name="Spatafora J.W."/>
            <person name="Wang M."/>
            <person name="Veneault-Fourrey C."/>
            <person name="Henrissat B."/>
            <person name="Grigoriev I.V."/>
            <person name="Martin F.M."/>
            <person name="Perotto S."/>
        </authorList>
    </citation>
    <scope>NUCLEOTIDE SEQUENCE [LARGE SCALE GENOMIC DNA]</scope>
    <source>
        <strain evidence="11 12">ATCC 22711</strain>
    </source>
</reference>
<dbReference type="GO" id="GO:0016787">
    <property type="term" value="F:hydrolase activity"/>
    <property type="evidence" value="ECO:0007669"/>
    <property type="project" value="UniProtKB-KW"/>
</dbReference>
<dbReference type="GeneID" id="36577749"/>
<keyword evidence="3" id="KW-0540">Nuclease</keyword>
<dbReference type="InterPro" id="IPR033697">
    <property type="entry name" value="Ribonuclease_T2_eukaryotic"/>
</dbReference>
<dbReference type="GO" id="GO:0033897">
    <property type="term" value="F:ribonuclease T2 activity"/>
    <property type="evidence" value="ECO:0007669"/>
    <property type="project" value="UniProtKB-EC"/>
</dbReference>
<dbReference type="Pfam" id="PF00445">
    <property type="entry name" value="Ribonuclease_T2"/>
    <property type="match status" value="1"/>
</dbReference>
<dbReference type="GO" id="GO:0005576">
    <property type="term" value="C:extracellular region"/>
    <property type="evidence" value="ECO:0007669"/>
    <property type="project" value="TreeGrafter"/>
</dbReference>
<keyword evidence="5" id="KW-0378">Hydrolase</keyword>
<name>A0A2T3BG13_AMORE</name>
<dbReference type="STRING" id="857342.A0A2T3BG13"/>
<feature type="active site" evidence="9">
    <location>
        <position position="130"/>
    </location>
</feature>
<dbReference type="Proteomes" id="UP000241818">
    <property type="component" value="Unassembled WGS sequence"/>
</dbReference>
<dbReference type="OrthoDB" id="435754at2759"/>
<evidence type="ECO:0000256" key="1">
    <source>
        <dbReference type="ARBA" id="ARBA00007469"/>
    </source>
</evidence>
<gene>
    <name evidence="11" type="ORF">M430DRAFT_91574</name>
</gene>
<dbReference type="CDD" id="cd01061">
    <property type="entry name" value="RNase_T2_euk"/>
    <property type="match status" value="1"/>
</dbReference>
<keyword evidence="7" id="KW-0325">Glycoprotein</keyword>
<evidence type="ECO:0000256" key="8">
    <source>
        <dbReference type="ARBA" id="ARBA00023239"/>
    </source>
</evidence>
<comment type="similarity">
    <text evidence="1 10">Belongs to the RNase T2 family.</text>
</comment>
<dbReference type="AlphaFoldDB" id="A0A2T3BG13"/>
<feature type="active site" evidence="9">
    <location>
        <position position="68"/>
    </location>
</feature>
<dbReference type="PROSITE" id="PS00531">
    <property type="entry name" value="RNASE_T2_2"/>
    <property type="match status" value="1"/>
</dbReference>
<evidence type="ECO:0000256" key="9">
    <source>
        <dbReference type="PIRSR" id="PIRSR633697-1"/>
    </source>
</evidence>